<organism evidence="4 5">
    <name type="scientific">Spodoptera exigua</name>
    <name type="common">Beet armyworm</name>
    <name type="synonym">Noctua fulgens</name>
    <dbReference type="NCBI Taxonomy" id="7107"/>
    <lineage>
        <taxon>Eukaryota</taxon>
        <taxon>Metazoa</taxon>
        <taxon>Ecdysozoa</taxon>
        <taxon>Arthropoda</taxon>
        <taxon>Hexapoda</taxon>
        <taxon>Insecta</taxon>
        <taxon>Pterygota</taxon>
        <taxon>Neoptera</taxon>
        <taxon>Endopterygota</taxon>
        <taxon>Lepidoptera</taxon>
        <taxon>Glossata</taxon>
        <taxon>Ditrysia</taxon>
        <taxon>Noctuoidea</taxon>
        <taxon>Noctuidae</taxon>
        <taxon>Amphipyrinae</taxon>
        <taxon>Spodoptera</taxon>
    </lineage>
</organism>
<feature type="transmembrane region" description="Helical" evidence="2">
    <location>
        <begin position="596"/>
        <end position="616"/>
    </location>
</feature>
<dbReference type="GO" id="GO:0005886">
    <property type="term" value="C:plasma membrane"/>
    <property type="evidence" value="ECO:0007669"/>
    <property type="project" value="TreeGrafter"/>
</dbReference>
<evidence type="ECO:0000256" key="3">
    <source>
        <dbReference type="SAM" id="SignalP"/>
    </source>
</evidence>
<feature type="transmembrane region" description="Helical" evidence="2">
    <location>
        <begin position="710"/>
        <end position="731"/>
    </location>
</feature>
<feature type="transmembrane region" description="Helical" evidence="2">
    <location>
        <begin position="628"/>
        <end position="649"/>
    </location>
</feature>
<protein>
    <recommendedName>
        <fullName evidence="6">G-protein coupled receptor Mth2</fullName>
    </recommendedName>
</protein>
<name>A0A835GV99_SPOEX</name>
<keyword evidence="2" id="KW-0812">Transmembrane</keyword>
<feature type="region of interest" description="Disordered" evidence="1">
    <location>
        <begin position="268"/>
        <end position="340"/>
    </location>
</feature>
<evidence type="ECO:0000313" key="4">
    <source>
        <dbReference type="EMBL" id="KAF9423883.1"/>
    </source>
</evidence>
<keyword evidence="2" id="KW-1133">Transmembrane helix</keyword>
<evidence type="ECO:0000256" key="2">
    <source>
        <dbReference type="SAM" id="Phobius"/>
    </source>
</evidence>
<evidence type="ECO:0000256" key="1">
    <source>
        <dbReference type="SAM" id="MobiDB-lite"/>
    </source>
</evidence>
<feature type="signal peptide" evidence="3">
    <location>
        <begin position="1"/>
        <end position="18"/>
    </location>
</feature>
<dbReference type="PANTHER" id="PTHR47154:SF2">
    <property type="entry name" value="G-PROTEIN COUPLED RECEPTOR MTH-RELATED"/>
    <property type="match status" value="1"/>
</dbReference>
<dbReference type="CDD" id="cd15039">
    <property type="entry name" value="7tmB3_Methuselah-like"/>
    <property type="match status" value="1"/>
</dbReference>
<accession>A0A835GV99</accession>
<feature type="transmembrane region" description="Helical" evidence="2">
    <location>
        <begin position="844"/>
        <end position="866"/>
    </location>
</feature>
<feature type="compositionally biased region" description="Polar residues" evidence="1">
    <location>
        <begin position="318"/>
        <end position="340"/>
    </location>
</feature>
<feature type="transmembrane region" description="Helical" evidence="2">
    <location>
        <begin position="813"/>
        <end position="832"/>
    </location>
</feature>
<reference evidence="4" key="1">
    <citation type="submission" date="2020-08" db="EMBL/GenBank/DDBJ databases">
        <title>Spodoptera exigua strain:BAW_Kor-Di-RS1 Genome sequencing and assembly.</title>
        <authorList>
            <person name="Kim J."/>
            <person name="Nam H.Y."/>
            <person name="Kwon M."/>
            <person name="Choi J.H."/>
            <person name="Cho S.R."/>
            <person name="Kim G.-H."/>
        </authorList>
    </citation>
    <scope>NUCLEOTIDE SEQUENCE</scope>
    <source>
        <strain evidence="4">BAW_Kor-Di-RS1</strain>
        <tissue evidence="4">Whole-body</tissue>
    </source>
</reference>
<feature type="compositionally biased region" description="Polar residues" evidence="1">
    <location>
        <begin position="234"/>
        <end position="256"/>
    </location>
</feature>
<keyword evidence="5" id="KW-1185">Reference proteome</keyword>
<feature type="chain" id="PRO_5032978670" description="G-protein coupled receptor Mth2" evidence="3">
    <location>
        <begin position="19"/>
        <end position="923"/>
    </location>
</feature>
<comment type="caution">
    <text evidence="4">The sequence shown here is derived from an EMBL/GenBank/DDBJ whole genome shotgun (WGS) entry which is preliminary data.</text>
</comment>
<gene>
    <name evidence="4" type="ORF">HW555_000941</name>
</gene>
<dbReference type="EMBL" id="JACKWZ010000006">
    <property type="protein sequence ID" value="KAF9423883.1"/>
    <property type="molecule type" value="Genomic_DNA"/>
</dbReference>
<dbReference type="Proteomes" id="UP000648187">
    <property type="component" value="Unassembled WGS sequence"/>
</dbReference>
<dbReference type="PANTHER" id="PTHR47154">
    <property type="entry name" value="G-PROTEIN COUPLED RECEPTOR MTH-RELATED"/>
    <property type="match status" value="1"/>
</dbReference>
<dbReference type="GO" id="GO:0008528">
    <property type="term" value="F:G protein-coupled peptide receptor activity"/>
    <property type="evidence" value="ECO:0007669"/>
    <property type="project" value="TreeGrafter"/>
</dbReference>
<feature type="transmembrane region" description="Helical" evidence="2">
    <location>
        <begin position="669"/>
        <end position="690"/>
    </location>
</feature>
<dbReference type="Gene3D" id="1.20.1070.10">
    <property type="entry name" value="Rhodopsin 7-helix transmembrane proteins"/>
    <property type="match status" value="1"/>
</dbReference>
<feature type="region of interest" description="Disordered" evidence="1">
    <location>
        <begin position="127"/>
        <end position="148"/>
    </location>
</feature>
<evidence type="ECO:0000313" key="5">
    <source>
        <dbReference type="Proteomes" id="UP000648187"/>
    </source>
</evidence>
<dbReference type="AlphaFoldDB" id="A0A835GV99"/>
<feature type="compositionally biased region" description="Polar residues" evidence="1">
    <location>
        <begin position="886"/>
        <end position="904"/>
    </location>
</feature>
<dbReference type="InterPro" id="IPR051384">
    <property type="entry name" value="Mth_GPCR"/>
</dbReference>
<sequence>MWLFTRIVIVALIIRTHSFHTINPYWESVLKDYSDDNYYYEDYYDNGDSDVPDFKKENVNLSVSKPDNFNNTFHNSTSVNITEPYTNKDTVLRVTHTELQTNNTHLRVNNTGFLNNNTGFLVNNYKQQNNNGDSQVNIPGLLNGNRDSRVNSTELQNNITDSLLNSSRLQNSNTVSQVNYTELQNDNRNPRVNNTGLQNNNAHSLANSSGLQNGYAHSLVNYTELQNDNRDSRVNNTGLQNNNAHSLSNSSGLQNGTAVSRVNYTGIQNDSRDSRVNNTGLQNNNAHSLANSSGLQNGNTVSRVNYTGIQNDSRDSRVNNTGLQNNNAHSLANSSGLQNGNAVSRVNYTKLQNDNYESRVNNTGLQNNNTYLQVNNTGSRNDNTESHNNRLHNITDNLQANNSDSQNSNEYSRKNNVTNLEYATTVNWRDEFLYRHKAPKTKGVKKVPLHYVKVRRLCPNGTVCASKCCEFGEQFDLAYKTCRRADNNQNKEFVPPVWDDYTTLDEADVKKINFSPGHKLSCLKSLDEEKRLVTEITKVFRLRSDGKLEVESPLAIGPQLTYDPNKYCIDMFITEEDKIKLNAFICHVDNEVMEKYHLLVTGSCYLVTCFFVILRLSLIAWLPELRTLHGVIIIAYLANFIVGYFLTAIKKLFMSEHSISRDLCVALNFMIYFWILSAFFWRNVMCFDMWSTFSGKRVLTRGNIIPRLRFGAYFAYAFGVPAVLTIILAAMEYSKISKLHPLKPKLRLNGCDGISGIGSLIYYFTPLIILFFMNIAMFTSTALKIEATKKQTKILFQSENNVVNALNTDRQRFLLYLKLWAAMLIMEVNWIVKAVVYVFPSIQLLAFIVDVSNSVILLMLMIQYFCQKSTWKKVKKKYRQMRGLPQSEQNTATSSNRTMSISSVEGQQAYCNSVTSNYEMHPK</sequence>
<evidence type="ECO:0008006" key="6">
    <source>
        <dbReference type="Google" id="ProtNLM"/>
    </source>
</evidence>
<proteinExistence type="predicted"/>
<feature type="region of interest" description="Disordered" evidence="1">
    <location>
        <begin position="882"/>
        <end position="904"/>
    </location>
</feature>
<feature type="compositionally biased region" description="Polar residues" evidence="1">
    <location>
        <begin position="127"/>
        <end position="137"/>
    </location>
</feature>
<keyword evidence="2" id="KW-0472">Membrane</keyword>
<feature type="region of interest" description="Disordered" evidence="1">
    <location>
        <begin position="181"/>
        <end position="210"/>
    </location>
</feature>
<feature type="region of interest" description="Disordered" evidence="1">
    <location>
        <begin position="229"/>
        <end position="256"/>
    </location>
</feature>
<feature type="transmembrane region" description="Helical" evidence="2">
    <location>
        <begin position="760"/>
        <end position="783"/>
    </location>
</feature>
<keyword evidence="3" id="KW-0732">Signal</keyword>
<feature type="compositionally biased region" description="Polar residues" evidence="1">
    <location>
        <begin position="276"/>
        <end position="311"/>
    </location>
</feature>